<name>A0A401ZJD0_9CHLR</name>
<gene>
    <name evidence="2" type="ORF">KDAU_42960</name>
</gene>
<dbReference type="PANTHER" id="PTHR14218">
    <property type="entry name" value="PROTEASE S8 TRIPEPTIDYL PEPTIDASE I CLN2"/>
    <property type="match status" value="1"/>
</dbReference>
<dbReference type="GO" id="GO:0006508">
    <property type="term" value="P:proteolysis"/>
    <property type="evidence" value="ECO:0007669"/>
    <property type="project" value="TreeGrafter"/>
</dbReference>
<evidence type="ECO:0000259" key="1">
    <source>
        <dbReference type="SMART" id="SM00944"/>
    </source>
</evidence>
<dbReference type="PANTHER" id="PTHR14218:SF15">
    <property type="entry name" value="TRIPEPTIDYL-PEPTIDASE 1"/>
    <property type="match status" value="1"/>
</dbReference>
<evidence type="ECO:0000313" key="3">
    <source>
        <dbReference type="Proteomes" id="UP000287224"/>
    </source>
</evidence>
<dbReference type="InterPro" id="IPR015366">
    <property type="entry name" value="S53_propep"/>
</dbReference>
<comment type="caution">
    <text evidence="2">The sequence shown here is derived from an EMBL/GenBank/DDBJ whole genome shotgun (WGS) entry which is preliminary data.</text>
</comment>
<dbReference type="InterPro" id="IPR050819">
    <property type="entry name" value="Tripeptidyl-peptidase_I"/>
</dbReference>
<dbReference type="GO" id="GO:0004175">
    <property type="term" value="F:endopeptidase activity"/>
    <property type="evidence" value="ECO:0007669"/>
    <property type="project" value="TreeGrafter"/>
</dbReference>
<dbReference type="CDD" id="cd11377">
    <property type="entry name" value="Pro-peptidase_S53"/>
    <property type="match status" value="1"/>
</dbReference>
<dbReference type="EMBL" id="BIFQ01000001">
    <property type="protein sequence ID" value="GCE06967.1"/>
    <property type="molecule type" value="Genomic_DNA"/>
</dbReference>
<dbReference type="AlphaFoldDB" id="A0A401ZJD0"/>
<sequence>MNRFSRLLWRFSVVLCVPVLVLMHLASLLLGATPGAIAAHPQGSPPLQIIPGHLVPLVENMPSVGPTSPGTEMQLSVGLKLRNLQALDALLAAQDDPAAAMYHQYLTRGMFQELFGPEQATVDAVAAFLKQGGLKIGIGSISDNRLLINASGTAQEVENLFHTTLQNYRVEGRLVYAPKKDPSAPSSIAETIQSVGGLDNVGLYRPHIWQSERFQHLVPPWRGIRQTNCGPPMISIRSCRQGPMVTGRR</sequence>
<dbReference type="GO" id="GO:0008240">
    <property type="term" value="F:tripeptidyl-peptidase activity"/>
    <property type="evidence" value="ECO:0007669"/>
    <property type="project" value="TreeGrafter"/>
</dbReference>
<evidence type="ECO:0000313" key="2">
    <source>
        <dbReference type="EMBL" id="GCE06967.1"/>
    </source>
</evidence>
<dbReference type="SUPFAM" id="SSF54897">
    <property type="entry name" value="Protease propeptides/inhibitors"/>
    <property type="match status" value="1"/>
</dbReference>
<keyword evidence="3" id="KW-1185">Reference proteome</keyword>
<proteinExistence type="predicted"/>
<protein>
    <recommendedName>
        <fullName evidence="1">Peptidase S53 activation domain-containing protein</fullName>
    </recommendedName>
</protein>
<dbReference type="Proteomes" id="UP000287224">
    <property type="component" value="Unassembled WGS sequence"/>
</dbReference>
<dbReference type="OrthoDB" id="127592at2"/>
<dbReference type="Pfam" id="PF09286">
    <property type="entry name" value="Pro-kuma_activ"/>
    <property type="match status" value="1"/>
</dbReference>
<organism evidence="2 3">
    <name type="scientific">Dictyobacter aurantiacus</name>
    <dbReference type="NCBI Taxonomy" id="1936993"/>
    <lineage>
        <taxon>Bacteria</taxon>
        <taxon>Bacillati</taxon>
        <taxon>Chloroflexota</taxon>
        <taxon>Ktedonobacteria</taxon>
        <taxon>Ktedonobacterales</taxon>
        <taxon>Dictyobacteraceae</taxon>
        <taxon>Dictyobacter</taxon>
    </lineage>
</organism>
<feature type="domain" description="Peptidase S53 activation" evidence="1">
    <location>
        <begin position="58"/>
        <end position="201"/>
    </location>
</feature>
<accession>A0A401ZJD0</accession>
<dbReference type="RefSeq" id="WP_126597861.1">
    <property type="nucleotide sequence ID" value="NZ_BIFQ01000001.1"/>
</dbReference>
<dbReference type="SMART" id="SM00944">
    <property type="entry name" value="Pro-kuma_activ"/>
    <property type="match status" value="1"/>
</dbReference>
<reference evidence="3" key="1">
    <citation type="submission" date="2018-12" db="EMBL/GenBank/DDBJ databases">
        <title>Tengunoibacter tsumagoiensis gen. nov., sp. nov., Dictyobacter kobayashii sp. nov., D. alpinus sp. nov., and D. joshuensis sp. nov. and description of Dictyobacteraceae fam. nov. within the order Ktedonobacterales isolated from Tengu-no-mugimeshi.</title>
        <authorList>
            <person name="Wang C.M."/>
            <person name="Zheng Y."/>
            <person name="Sakai Y."/>
            <person name="Toyoda A."/>
            <person name="Minakuchi Y."/>
            <person name="Abe K."/>
            <person name="Yokota A."/>
            <person name="Yabe S."/>
        </authorList>
    </citation>
    <scope>NUCLEOTIDE SEQUENCE [LARGE SCALE GENOMIC DNA]</scope>
    <source>
        <strain evidence="3">S-27</strain>
    </source>
</reference>